<reference evidence="1" key="1">
    <citation type="submission" date="2021-06" db="EMBL/GenBank/DDBJ databases">
        <authorList>
            <person name="Kallberg Y."/>
            <person name="Tangrot J."/>
            <person name="Rosling A."/>
        </authorList>
    </citation>
    <scope>NUCLEOTIDE SEQUENCE</scope>
    <source>
        <strain evidence="1">MA453B</strain>
    </source>
</reference>
<gene>
    <name evidence="1" type="ORF">DERYTH_LOCUS16472</name>
</gene>
<organism evidence="1 2">
    <name type="scientific">Dentiscutata erythropus</name>
    <dbReference type="NCBI Taxonomy" id="1348616"/>
    <lineage>
        <taxon>Eukaryota</taxon>
        <taxon>Fungi</taxon>
        <taxon>Fungi incertae sedis</taxon>
        <taxon>Mucoromycota</taxon>
        <taxon>Glomeromycotina</taxon>
        <taxon>Glomeromycetes</taxon>
        <taxon>Diversisporales</taxon>
        <taxon>Gigasporaceae</taxon>
        <taxon>Dentiscutata</taxon>
    </lineage>
</organism>
<proteinExistence type="predicted"/>
<feature type="non-terminal residue" evidence="1">
    <location>
        <position position="1"/>
    </location>
</feature>
<sequence length="138" mass="15685">QTAPIKSILSANKIVKREKPTIYTTPDAFEPFFTFNLMLPLHLIDSSRTSGETTKQLLKEVIAKTRTRKKSIIVKLVKTDTHLVNFTFVDNQNALTTQIQSGDSSLLLSKCNIIPKIEATTIMKENLERKNEYSHSDY</sequence>
<dbReference type="AlphaFoldDB" id="A0A9N9IS81"/>
<keyword evidence="2" id="KW-1185">Reference proteome</keyword>
<name>A0A9N9IS81_9GLOM</name>
<protein>
    <submittedName>
        <fullName evidence="1">2281_t:CDS:1</fullName>
    </submittedName>
</protein>
<accession>A0A9N9IS81</accession>
<evidence type="ECO:0000313" key="1">
    <source>
        <dbReference type="EMBL" id="CAG8746388.1"/>
    </source>
</evidence>
<comment type="caution">
    <text evidence="1">The sequence shown here is derived from an EMBL/GenBank/DDBJ whole genome shotgun (WGS) entry which is preliminary data.</text>
</comment>
<dbReference type="Proteomes" id="UP000789405">
    <property type="component" value="Unassembled WGS sequence"/>
</dbReference>
<evidence type="ECO:0000313" key="2">
    <source>
        <dbReference type="Proteomes" id="UP000789405"/>
    </source>
</evidence>
<dbReference type="EMBL" id="CAJVPY010014408">
    <property type="protein sequence ID" value="CAG8746388.1"/>
    <property type="molecule type" value="Genomic_DNA"/>
</dbReference>